<proteinExistence type="predicted"/>
<reference evidence="1" key="1">
    <citation type="journal article" date="2024" name="J. Gen. Virol.">
        <title>Novel phages of Pseudomonas syringae unveil numerous potential auxiliary metabolic genes.</title>
        <authorList>
            <person name="Feltin C."/>
            <person name="Garneau J.R."/>
            <person name="Morris C.E."/>
            <person name="Berard A."/>
            <person name="Torres-Barcelo C."/>
        </authorList>
    </citation>
    <scope>NUCLEOTIDE SEQUENCE</scope>
</reference>
<dbReference type="EMBL" id="PP179332">
    <property type="protein sequence ID" value="XAI71267.1"/>
    <property type="molecule type" value="Genomic_DNA"/>
</dbReference>
<name>A0AAU6W3U8_9VIRU</name>
<organism evidence="1">
    <name type="scientific">Pseudomonas phage Cygsa01</name>
    <dbReference type="NCBI Taxonomy" id="3138529"/>
    <lineage>
        <taxon>Viruses</taxon>
    </lineage>
</organism>
<accession>A0AAU6W3U8</accession>
<gene>
    <name evidence="1" type="ORF">Cygsa01_00221</name>
</gene>
<evidence type="ECO:0000313" key="1">
    <source>
        <dbReference type="EMBL" id="XAI71267.1"/>
    </source>
</evidence>
<sequence length="107" mass="11931">MKTTGAELKAFWKDESVWPGDSYVDGVYLKINGADGSSEDVEGLKDDDKIDLVDGYFCDQSDEGESLLTVFRRWRKKQATEMLLVEIPKGKLEELKTALKAIGGKVL</sequence>
<protein>
    <submittedName>
        <fullName evidence="1">Uncharacterized protein</fullName>
    </submittedName>
</protein>